<dbReference type="EMBL" id="JPZO01000113">
    <property type="protein sequence ID" value="KFZ32240.1"/>
    <property type="molecule type" value="Genomic_DNA"/>
</dbReference>
<evidence type="ECO:0000313" key="1">
    <source>
        <dbReference type="EMBL" id="KFZ32240.1"/>
    </source>
</evidence>
<organism evidence="1">
    <name type="scientific">Anoxybacillus flavithermus</name>
    <dbReference type="NCBI Taxonomy" id="33934"/>
    <lineage>
        <taxon>Bacteria</taxon>
        <taxon>Bacillati</taxon>
        <taxon>Bacillota</taxon>
        <taxon>Bacilli</taxon>
        <taxon>Bacillales</taxon>
        <taxon>Anoxybacillaceae</taxon>
        <taxon>Anoxybacillus</taxon>
    </lineage>
</organism>
<comment type="caution">
    <text evidence="1">The sequence shown here is derived from an EMBL/GenBank/DDBJ whole genome shotgun (WGS) entry which is preliminary data.</text>
</comment>
<sequence>MAKVPNEFKEINKQTRYARVMVEASDPHSATLKARDKVEDILDSIVFTIANQHIEIFHKAFLPHDHGLEESTLRQLHEVNINTRHSFEELTELMDMIGNNNK</sequence>
<protein>
    <submittedName>
        <fullName evidence="1">Uncharacterized protein</fullName>
    </submittedName>
</protein>
<dbReference type="AlphaFoldDB" id="A0A094IX23"/>
<reference evidence="1" key="1">
    <citation type="submission" date="2014-08" db="EMBL/GenBank/DDBJ databases">
        <title>Fullgenome sequencing of Anoxybacillus sp.25 isolate from Garga hot-spring Russia.</title>
        <authorList>
            <person name="Rozanov A.S."/>
            <person name="Kotenko A.V."/>
            <person name="Malup T.K."/>
            <person name="Peltek S.E."/>
        </authorList>
    </citation>
    <scope>NUCLEOTIDE SEQUENCE [LARGE SCALE GENOMIC DNA]</scope>
    <source>
        <strain evidence="1">25</strain>
    </source>
</reference>
<name>A0A094IX23_9BACL</name>
<proteinExistence type="predicted"/>
<accession>A0A094IX23</accession>
<gene>
    <name evidence="1" type="ORF">JS44_14210</name>
</gene>